<sequence>MASPLLSSGFSDALVILGAAGLVIPAFARAKISPVIGFILVGLLVGPFGLGALVKTYPWLYHITISDPHAIEPFAEFGIVLLLFSIGLELSFKRLWSMRQLVFGTGAAQLIASGIILGTGLHLLMGLAWTGSMALGIALSLSSTALVLPIAGTASPVGRTAFAMLLFEDLALVPIIFVLGALGPMAAAAGWAGFAKVGGVAVLTVAILFVGGRMLLPRLFAQAARTKSPELFLAASLIVVIAASLATTAAGLSPIVGALIAGLLIAETDYHSEVEVMTSPFKGLALGVFLITVGMSVDIGAILADWTSYLLGIAAVVAIKAVVTFGLLRLSGIRGGVAAETGVLMGSPSETTLIVLGAAGQAQLLAPGLASFWQTVTAIGLTITPLLAMLGKRAAKRIEQRAETLPEAEISPEGPGTVVIGFGRVGRMVCDMLAVHGQPYVAVEADIDAVTAARAEGYPVIFGDVVRPELVDRLNLGRAKALILTMNDPVLSISMTRRVRGWVPDLPIIARARDTAHAAQLYKAGASDVVPETLESSLQLAEAVLTDLGVAVGPVIASIHEKRDELRREIKAAAEMEVLPRLKRVRGVIRTEGSAT</sequence>
<name>A0A502FY29_9SPHN</name>
<evidence type="ECO:0000256" key="2">
    <source>
        <dbReference type="ARBA" id="ARBA00022448"/>
    </source>
</evidence>
<feature type="domain" description="RCK N-terminal" evidence="11">
    <location>
        <begin position="414"/>
        <end position="531"/>
    </location>
</feature>
<keyword evidence="9 10" id="KW-0472">Membrane</keyword>
<feature type="transmembrane region" description="Helical" evidence="10">
    <location>
        <begin position="35"/>
        <end position="54"/>
    </location>
</feature>
<dbReference type="InterPro" id="IPR038770">
    <property type="entry name" value="Na+/solute_symporter_sf"/>
</dbReference>
<evidence type="ECO:0000256" key="9">
    <source>
        <dbReference type="ARBA" id="ARBA00023136"/>
    </source>
</evidence>
<dbReference type="InterPro" id="IPR006153">
    <property type="entry name" value="Cation/H_exchanger_TM"/>
</dbReference>
<keyword evidence="7 10" id="KW-1133">Transmembrane helix</keyword>
<evidence type="ECO:0000256" key="7">
    <source>
        <dbReference type="ARBA" id="ARBA00022989"/>
    </source>
</evidence>
<dbReference type="Proteomes" id="UP000319931">
    <property type="component" value="Unassembled WGS sequence"/>
</dbReference>
<dbReference type="FunFam" id="3.40.50.720:FF:000036">
    <property type="entry name" value="Glutathione-regulated potassium-efflux system protein KefB"/>
    <property type="match status" value="1"/>
</dbReference>
<dbReference type="PANTHER" id="PTHR46157:SF4">
    <property type="entry name" value="K(+) EFFLUX ANTIPORTER 3, CHLOROPLASTIC"/>
    <property type="match status" value="1"/>
</dbReference>
<dbReference type="Gene3D" id="3.40.50.720">
    <property type="entry name" value="NAD(P)-binding Rossmann-like Domain"/>
    <property type="match status" value="1"/>
</dbReference>
<keyword evidence="8" id="KW-0406">Ion transport</keyword>
<evidence type="ECO:0000256" key="1">
    <source>
        <dbReference type="ARBA" id="ARBA00004127"/>
    </source>
</evidence>
<dbReference type="Gene3D" id="1.20.1530.20">
    <property type="match status" value="1"/>
</dbReference>
<feature type="transmembrane region" description="Helical" evidence="10">
    <location>
        <begin position="101"/>
        <end position="121"/>
    </location>
</feature>
<dbReference type="OrthoDB" id="9781411at2"/>
<dbReference type="GO" id="GO:1902600">
    <property type="term" value="P:proton transmembrane transport"/>
    <property type="evidence" value="ECO:0007669"/>
    <property type="project" value="InterPro"/>
</dbReference>
<comment type="caution">
    <text evidence="12">The sequence shown here is derived from an EMBL/GenBank/DDBJ whole genome shotgun (WGS) entry which is preliminary data.</text>
</comment>
<dbReference type="GO" id="GO:0006813">
    <property type="term" value="P:potassium ion transport"/>
    <property type="evidence" value="ECO:0007669"/>
    <property type="project" value="UniProtKB-KW"/>
</dbReference>
<organism evidence="12 13">
    <name type="scientific">Sphingomonas glacialis</name>
    <dbReference type="NCBI Taxonomy" id="658225"/>
    <lineage>
        <taxon>Bacteria</taxon>
        <taxon>Pseudomonadati</taxon>
        <taxon>Pseudomonadota</taxon>
        <taxon>Alphaproteobacteria</taxon>
        <taxon>Sphingomonadales</taxon>
        <taxon>Sphingomonadaceae</taxon>
        <taxon>Sphingomonas</taxon>
    </lineage>
</organism>
<evidence type="ECO:0000259" key="11">
    <source>
        <dbReference type="PROSITE" id="PS51201"/>
    </source>
</evidence>
<dbReference type="InterPro" id="IPR003148">
    <property type="entry name" value="RCK_N"/>
</dbReference>
<gene>
    <name evidence="12" type="ORF">EAH76_05560</name>
</gene>
<evidence type="ECO:0000256" key="6">
    <source>
        <dbReference type="ARBA" id="ARBA00022958"/>
    </source>
</evidence>
<evidence type="ECO:0000313" key="13">
    <source>
        <dbReference type="Proteomes" id="UP000319931"/>
    </source>
</evidence>
<comment type="subcellular location">
    <subcellularLocation>
        <location evidence="1">Endomembrane system</location>
        <topology evidence="1">Multi-pass membrane protein</topology>
    </subcellularLocation>
</comment>
<keyword evidence="4" id="KW-0633">Potassium transport</keyword>
<feature type="transmembrane region" description="Helical" evidence="10">
    <location>
        <begin position="6"/>
        <end position="28"/>
    </location>
</feature>
<dbReference type="InterPro" id="IPR036291">
    <property type="entry name" value="NAD(P)-bd_dom_sf"/>
</dbReference>
<dbReference type="PANTHER" id="PTHR46157">
    <property type="entry name" value="K(+) EFFLUX ANTIPORTER 3, CHLOROPLASTIC"/>
    <property type="match status" value="1"/>
</dbReference>
<feature type="transmembrane region" description="Helical" evidence="10">
    <location>
        <begin position="231"/>
        <end position="264"/>
    </location>
</feature>
<proteinExistence type="predicted"/>
<evidence type="ECO:0000256" key="3">
    <source>
        <dbReference type="ARBA" id="ARBA00022449"/>
    </source>
</evidence>
<feature type="transmembrane region" description="Helical" evidence="10">
    <location>
        <begin position="188"/>
        <end position="210"/>
    </location>
</feature>
<keyword evidence="2" id="KW-0813">Transport</keyword>
<keyword evidence="13" id="KW-1185">Reference proteome</keyword>
<protein>
    <submittedName>
        <fullName evidence="12">Sodium:proton exchanger</fullName>
    </submittedName>
</protein>
<keyword evidence="5 10" id="KW-0812">Transmembrane</keyword>
<keyword evidence="3" id="KW-0050">Antiport</keyword>
<feature type="transmembrane region" description="Helical" evidence="10">
    <location>
        <begin position="127"/>
        <end position="148"/>
    </location>
</feature>
<evidence type="ECO:0000256" key="5">
    <source>
        <dbReference type="ARBA" id="ARBA00022692"/>
    </source>
</evidence>
<feature type="transmembrane region" description="Helical" evidence="10">
    <location>
        <begin position="372"/>
        <end position="391"/>
    </location>
</feature>
<dbReference type="GO" id="GO:0016020">
    <property type="term" value="C:membrane"/>
    <property type="evidence" value="ECO:0007669"/>
    <property type="project" value="InterPro"/>
</dbReference>
<evidence type="ECO:0000313" key="12">
    <source>
        <dbReference type="EMBL" id="TPG54162.1"/>
    </source>
</evidence>
<dbReference type="EMBL" id="RCZC01000002">
    <property type="protein sequence ID" value="TPG54162.1"/>
    <property type="molecule type" value="Genomic_DNA"/>
</dbReference>
<feature type="transmembrane region" description="Helical" evidence="10">
    <location>
        <begin position="309"/>
        <end position="328"/>
    </location>
</feature>
<reference evidence="12 13" key="1">
    <citation type="journal article" date="2019" name="Environ. Microbiol.">
        <title>Species interactions and distinct microbial communities in high Arctic permafrost affected cryosols are associated with the CH4 and CO2 gas fluxes.</title>
        <authorList>
            <person name="Altshuler I."/>
            <person name="Hamel J."/>
            <person name="Turney S."/>
            <person name="Magnuson E."/>
            <person name="Levesque R."/>
            <person name="Greer C."/>
            <person name="Whyte L.G."/>
        </authorList>
    </citation>
    <scope>NUCLEOTIDE SEQUENCE [LARGE SCALE GENOMIC DNA]</scope>
    <source>
        <strain evidence="12 13">E6.1</strain>
    </source>
</reference>
<dbReference type="Pfam" id="PF00999">
    <property type="entry name" value="Na_H_Exchanger"/>
    <property type="match status" value="1"/>
</dbReference>
<evidence type="ECO:0000256" key="4">
    <source>
        <dbReference type="ARBA" id="ARBA00022538"/>
    </source>
</evidence>
<evidence type="ECO:0000256" key="8">
    <source>
        <dbReference type="ARBA" id="ARBA00023065"/>
    </source>
</evidence>
<keyword evidence="6" id="KW-0630">Potassium</keyword>
<dbReference type="RefSeq" id="WP_140849009.1">
    <property type="nucleotide sequence ID" value="NZ_RCZC01000002.1"/>
</dbReference>
<dbReference type="GO" id="GO:0012505">
    <property type="term" value="C:endomembrane system"/>
    <property type="evidence" value="ECO:0007669"/>
    <property type="project" value="UniProtKB-SubCell"/>
</dbReference>
<dbReference type="Pfam" id="PF02254">
    <property type="entry name" value="TrkA_N"/>
    <property type="match status" value="1"/>
</dbReference>
<dbReference type="AlphaFoldDB" id="A0A502FY29"/>
<accession>A0A502FY29</accession>
<dbReference type="SUPFAM" id="SSF51735">
    <property type="entry name" value="NAD(P)-binding Rossmann-fold domains"/>
    <property type="match status" value="1"/>
</dbReference>
<dbReference type="PROSITE" id="PS51201">
    <property type="entry name" value="RCK_N"/>
    <property type="match status" value="1"/>
</dbReference>
<feature type="transmembrane region" description="Helical" evidence="10">
    <location>
        <begin position="160"/>
        <end position="182"/>
    </location>
</feature>
<feature type="transmembrane region" description="Helical" evidence="10">
    <location>
        <begin position="74"/>
        <end position="92"/>
    </location>
</feature>
<evidence type="ECO:0000256" key="10">
    <source>
        <dbReference type="SAM" id="Phobius"/>
    </source>
</evidence>
<feature type="transmembrane region" description="Helical" evidence="10">
    <location>
        <begin position="284"/>
        <end position="304"/>
    </location>
</feature>
<dbReference type="GO" id="GO:0015297">
    <property type="term" value="F:antiporter activity"/>
    <property type="evidence" value="ECO:0007669"/>
    <property type="project" value="UniProtKB-KW"/>
</dbReference>